<protein>
    <submittedName>
        <fullName evidence="2">YdeI/OmpD-associated family protein</fullName>
    </submittedName>
</protein>
<reference evidence="3" key="1">
    <citation type="submission" date="2024-03" db="EMBL/GenBank/DDBJ databases">
        <title>Chitinophaga horti sp. nov., isolated from garden soil.</title>
        <authorList>
            <person name="Lee D.S."/>
            <person name="Han D.M."/>
            <person name="Baek J.H."/>
            <person name="Choi D.G."/>
            <person name="Jeon J.H."/>
            <person name="Jeon C.O."/>
        </authorList>
    </citation>
    <scope>NUCLEOTIDE SEQUENCE [LARGE SCALE GENOMIC DNA]</scope>
    <source>
        <strain evidence="3">GPA1</strain>
    </source>
</reference>
<sequence length="198" mass="22387">MEKIDAYIAKSAPFAQPILQHIRERVHQACPHAEETIKWGFPHFITHGEILCNMAAFKQHCSLGFWKAAIMEDPKGLLTVMDKTAMGHFGKIASLKDLPADKIFLSYLREADRLNRDGIKVPARPASEKKELDVPPALAAALKQNKAAGKHFREASYSFRKEYIEWITGAKTEATAIKRIAQAVEWISEGKGRNWKYQ</sequence>
<organism evidence="2 3">
    <name type="scientific">Chitinophaga pollutisoli</name>
    <dbReference type="NCBI Taxonomy" id="3133966"/>
    <lineage>
        <taxon>Bacteria</taxon>
        <taxon>Pseudomonadati</taxon>
        <taxon>Bacteroidota</taxon>
        <taxon>Chitinophagia</taxon>
        <taxon>Chitinophagales</taxon>
        <taxon>Chitinophagaceae</taxon>
        <taxon>Chitinophaga</taxon>
    </lineage>
</organism>
<dbReference type="SUPFAM" id="SSF159888">
    <property type="entry name" value="YdhG-like"/>
    <property type="match status" value="1"/>
</dbReference>
<dbReference type="Pfam" id="PF13376">
    <property type="entry name" value="OmdA"/>
    <property type="match status" value="1"/>
</dbReference>
<accession>A0ABZ2YLK9</accession>
<dbReference type="Gene3D" id="3.90.1150.200">
    <property type="match status" value="1"/>
</dbReference>
<evidence type="ECO:0000313" key="3">
    <source>
        <dbReference type="Proteomes" id="UP001485459"/>
    </source>
</evidence>
<evidence type="ECO:0000313" key="2">
    <source>
        <dbReference type="EMBL" id="WZN40633.1"/>
    </source>
</evidence>
<dbReference type="Pfam" id="PF08818">
    <property type="entry name" value="DUF1801"/>
    <property type="match status" value="1"/>
</dbReference>
<dbReference type="InterPro" id="IPR014922">
    <property type="entry name" value="YdhG-like"/>
</dbReference>
<keyword evidence="3" id="KW-1185">Reference proteome</keyword>
<dbReference type="EMBL" id="CP149822">
    <property type="protein sequence ID" value="WZN40633.1"/>
    <property type="molecule type" value="Genomic_DNA"/>
</dbReference>
<feature type="domain" description="YdhG-like" evidence="1">
    <location>
        <begin position="16"/>
        <end position="111"/>
    </location>
</feature>
<dbReference type="RefSeq" id="WP_341835548.1">
    <property type="nucleotide sequence ID" value="NZ_CP149822.1"/>
</dbReference>
<proteinExistence type="predicted"/>
<name>A0ABZ2YLK9_9BACT</name>
<evidence type="ECO:0000259" key="1">
    <source>
        <dbReference type="Pfam" id="PF08818"/>
    </source>
</evidence>
<gene>
    <name evidence="2" type="ORF">WJU16_21970</name>
</gene>
<dbReference type="Proteomes" id="UP001485459">
    <property type="component" value="Chromosome"/>
</dbReference>